<protein>
    <submittedName>
        <fullName evidence="2">Uncharacterized protein</fullName>
    </submittedName>
</protein>
<gene>
    <name evidence="2" type="ORF">OAUR00152_LOCUS30284</name>
</gene>
<proteinExistence type="predicted"/>
<reference evidence="2" key="1">
    <citation type="submission" date="2021-01" db="EMBL/GenBank/DDBJ databases">
        <authorList>
            <person name="Corre E."/>
            <person name="Pelletier E."/>
            <person name="Niang G."/>
            <person name="Scheremetjew M."/>
            <person name="Finn R."/>
            <person name="Kale V."/>
            <person name="Holt S."/>
            <person name="Cochrane G."/>
            <person name="Meng A."/>
            <person name="Brown T."/>
            <person name="Cohen L."/>
        </authorList>
    </citation>
    <scope>NUCLEOTIDE SEQUENCE</scope>
    <source>
        <strain evidence="2">Isolate 1302-5</strain>
    </source>
</reference>
<sequence>MSTDSSGSAERNWREWEGLNIDLIGGERAPVRVENDLRVVRVRNGGRGRIGRRICTLRPLSFLPRWPECGCDGNGRRAAGNRRTAEGRKEGRNGNVSVPIGWTRSCRVTGGREGMTDRRSSATLWTGVGEMRMERNVV</sequence>
<feature type="region of interest" description="Disordered" evidence="1">
    <location>
        <begin position="75"/>
        <end position="95"/>
    </location>
</feature>
<organism evidence="2">
    <name type="scientific">Odontella aurita</name>
    <dbReference type="NCBI Taxonomy" id="265563"/>
    <lineage>
        <taxon>Eukaryota</taxon>
        <taxon>Sar</taxon>
        <taxon>Stramenopiles</taxon>
        <taxon>Ochrophyta</taxon>
        <taxon>Bacillariophyta</taxon>
        <taxon>Mediophyceae</taxon>
        <taxon>Biddulphiophycidae</taxon>
        <taxon>Eupodiscales</taxon>
        <taxon>Odontellaceae</taxon>
        <taxon>Odontella</taxon>
    </lineage>
</organism>
<feature type="compositionally biased region" description="Basic and acidic residues" evidence="1">
    <location>
        <begin position="83"/>
        <end position="92"/>
    </location>
</feature>
<name>A0A7S4JMA8_9STRA</name>
<evidence type="ECO:0000256" key="1">
    <source>
        <dbReference type="SAM" id="MobiDB-lite"/>
    </source>
</evidence>
<dbReference type="EMBL" id="HBKQ01043875">
    <property type="protein sequence ID" value="CAE2268217.1"/>
    <property type="molecule type" value="Transcribed_RNA"/>
</dbReference>
<evidence type="ECO:0000313" key="2">
    <source>
        <dbReference type="EMBL" id="CAE2268217.1"/>
    </source>
</evidence>
<accession>A0A7S4JMA8</accession>
<dbReference type="AlphaFoldDB" id="A0A7S4JMA8"/>